<dbReference type="GO" id="GO:0003700">
    <property type="term" value="F:DNA-binding transcription factor activity"/>
    <property type="evidence" value="ECO:0007669"/>
    <property type="project" value="InterPro"/>
</dbReference>
<keyword evidence="11" id="KW-0238">DNA-binding</keyword>
<evidence type="ECO:0000256" key="2">
    <source>
        <dbReference type="ARBA" id="ARBA00007957"/>
    </source>
</evidence>
<keyword evidence="12" id="KW-0804">Transcription</keyword>
<dbReference type="GO" id="GO:0000976">
    <property type="term" value="F:transcription cis-regulatory region binding"/>
    <property type="evidence" value="ECO:0007669"/>
    <property type="project" value="TreeGrafter"/>
</dbReference>
<protein>
    <recommendedName>
        <fullName evidence="4">Ferric uptake regulation protein</fullName>
    </recommendedName>
</protein>
<evidence type="ECO:0000256" key="14">
    <source>
        <dbReference type="PIRSR" id="PIRSR602481-2"/>
    </source>
</evidence>
<comment type="subunit">
    <text evidence="3">Homodimer.</text>
</comment>
<keyword evidence="5" id="KW-0963">Cytoplasm</keyword>
<dbReference type="Gene3D" id="1.10.10.10">
    <property type="entry name" value="Winged helix-like DNA-binding domain superfamily/Winged helix DNA-binding domain"/>
    <property type="match status" value="1"/>
</dbReference>
<dbReference type="GO" id="GO:0005829">
    <property type="term" value="C:cytosol"/>
    <property type="evidence" value="ECO:0007669"/>
    <property type="project" value="TreeGrafter"/>
</dbReference>
<evidence type="ECO:0000256" key="11">
    <source>
        <dbReference type="ARBA" id="ARBA00023125"/>
    </source>
</evidence>
<evidence type="ECO:0000256" key="4">
    <source>
        <dbReference type="ARBA" id="ARBA00020910"/>
    </source>
</evidence>
<keyword evidence="7 13" id="KW-0479">Metal-binding</keyword>
<dbReference type="GO" id="GO:0008270">
    <property type="term" value="F:zinc ion binding"/>
    <property type="evidence" value="ECO:0007669"/>
    <property type="project" value="TreeGrafter"/>
</dbReference>
<keyword evidence="6" id="KW-0678">Repressor</keyword>
<evidence type="ECO:0000256" key="5">
    <source>
        <dbReference type="ARBA" id="ARBA00022490"/>
    </source>
</evidence>
<dbReference type="InterPro" id="IPR043135">
    <property type="entry name" value="Fur_C"/>
</dbReference>
<dbReference type="InterPro" id="IPR036388">
    <property type="entry name" value="WH-like_DNA-bd_sf"/>
</dbReference>
<feature type="binding site" evidence="13">
    <location>
        <position position="103"/>
    </location>
    <ligand>
        <name>Zn(2+)</name>
        <dbReference type="ChEBI" id="CHEBI:29105"/>
    </ligand>
</feature>
<feature type="binding site" evidence="13">
    <location>
        <position position="106"/>
    </location>
    <ligand>
        <name>Zn(2+)</name>
        <dbReference type="ChEBI" id="CHEBI:29105"/>
    </ligand>
</feature>
<proteinExistence type="inferred from homology"/>
<gene>
    <name evidence="15" type="ORF">ENV60_00585</name>
</gene>
<comment type="subcellular location">
    <subcellularLocation>
        <location evidence="1">Cytoplasm</location>
    </subcellularLocation>
</comment>
<dbReference type="CDD" id="cd07153">
    <property type="entry name" value="Fur_like"/>
    <property type="match status" value="1"/>
</dbReference>
<organism evidence="15">
    <name type="scientific">candidate division WOR-3 bacterium</name>
    <dbReference type="NCBI Taxonomy" id="2052148"/>
    <lineage>
        <taxon>Bacteria</taxon>
        <taxon>Bacteria division WOR-3</taxon>
    </lineage>
</organism>
<dbReference type="EMBL" id="DTGZ01000011">
    <property type="protein sequence ID" value="HGV96781.1"/>
    <property type="molecule type" value="Genomic_DNA"/>
</dbReference>
<comment type="cofactor">
    <cofactor evidence="14">
        <name>Mn(2+)</name>
        <dbReference type="ChEBI" id="CHEBI:29035"/>
    </cofactor>
    <cofactor evidence="14">
        <name>Fe(2+)</name>
        <dbReference type="ChEBI" id="CHEBI:29033"/>
    </cofactor>
    <text evidence="14">Binds 1 Mn(2+) or Fe(2+) ion per subunit.</text>
</comment>
<evidence type="ECO:0000256" key="13">
    <source>
        <dbReference type="PIRSR" id="PIRSR602481-1"/>
    </source>
</evidence>
<evidence type="ECO:0000256" key="9">
    <source>
        <dbReference type="ARBA" id="ARBA00023004"/>
    </source>
</evidence>
<dbReference type="SUPFAM" id="SSF46785">
    <property type="entry name" value="Winged helix' DNA-binding domain"/>
    <property type="match status" value="1"/>
</dbReference>
<dbReference type="GO" id="GO:0045892">
    <property type="term" value="P:negative regulation of DNA-templated transcription"/>
    <property type="evidence" value="ECO:0007669"/>
    <property type="project" value="TreeGrafter"/>
</dbReference>
<dbReference type="InterPro" id="IPR002481">
    <property type="entry name" value="FUR"/>
</dbReference>
<evidence type="ECO:0000256" key="7">
    <source>
        <dbReference type="ARBA" id="ARBA00022723"/>
    </source>
</evidence>
<feature type="binding site" evidence="13">
    <location>
        <position position="146"/>
    </location>
    <ligand>
        <name>Zn(2+)</name>
        <dbReference type="ChEBI" id="CHEBI:29105"/>
    </ligand>
</feature>
<feature type="binding site" evidence="13">
    <location>
        <position position="143"/>
    </location>
    <ligand>
        <name>Zn(2+)</name>
        <dbReference type="ChEBI" id="CHEBI:29105"/>
    </ligand>
</feature>
<dbReference type="PANTHER" id="PTHR33202">
    <property type="entry name" value="ZINC UPTAKE REGULATION PROTEIN"/>
    <property type="match status" value="1"/>
</dbReference>
<dbReference type="FunFam" id="3.30.1490.190:FF:000001">
    <property type="entry name" value="Ferric uptake regulation protein"/>
    <property type="match status" value="1"/>
</dbReference>
<evidence type="ECO:0000256" key="1">
    <source>
        <dbReference type="ARBA" id="ARBA00004496"/>
    </source>
</evidence>
<sequence>MKIKVKNNYEIRKLENYKMKKGLKSSSKRATIIEYFLKQNQHLSAEELRSRLKKLLPGIGYSTVYRALKLLSDCGLAKVRHFEKGKTSFEPVHKKGHHDHLICTRCGRIIEFTNYEIEKLQKKITRKFKFKVKDHKLEIYGLCQKCYKEERKNGAS</sequence>
<comment type="similarity">
    <text evidence="2">Belongs to the Fur family.</text>
</comment>
<keyword evidence="9 14" id="KW-0408">Iron</keyword>
<reference evidence="15" key="1">
    <citation type="journal article" date="2020" name="mSystems">
        <title>Genome- and Community-Level Interaction Insights into Carbon Utilization and Element Cycling Functions of Hydrothermarchaeota in Hydrothermal Sediment.</title>
        <authorList>
            <person name="Zhou Z."/>
            <person name="Liu Y."/>
            <person name="Xu W."/>
            <person name="Pan J."/>
            <person name="Luo Z.H."/>
            <person name="Li M."/>
        </authorList>
    </citation>
    <scope>NUCLEOTIDE SEQUENCE [LARGE SCALE GENOMIC DNA]</scope>
    <source>
        <strain evidence="15">SpSt-774</strain>
    </source>
</reference>
<evidence type="ECO:0000256" key="10">
    <source>
        <dbReference type="ARBA" id="ARBA00023015"/>
    </source>
</evidence>
<evidence type="ECO:0000256" key="3">
    <source>
        <dbReference type="ARBA" id="ARBA00011738"/>
    </source>
</evidence>
<evidence type="ECO:0000256" key="6">
    <source>
        <dbReference type="ARBA" id="ARBA00022491"/>
    </source>
</evidence>
<feature type="binding site" evidence="14">
    <location>
        <position position="99"/>
    </location>
    <ligand>
        <name>Fe cation</name>
        <dbReference type="ChEBI" id="CHEBI:24875"/>
    </ligand>
</feature>
<comment type="caution">
    <text evidence="15">The sequence shown here is derived from an EMBL/GenBank/DDBJ whole genome shotgun (WGS) entry which is preliminary data.</text>
</comment>
<evidence type="ECO:0000256" key="8">
    <source>
        <dbReference type="ARBA" id="ARBA00022833"/>
    </source>
</evidence>
<dbReference type="PANTHER" id="PTHR33202:SF2">
    <property type="entry name" value="FERRIC UPTAKE REGULATION PROTEIN"/>
    <property type="match status" value="1"/>
</dbReference>
<dbReference type="InterPro" id="IPR036390">
    <property type="entry name" value="WH_DNA-bd_sf"/>
</dbReference>
<feature type="binding site" evidence="14">
    <location>
        <position position="97"/>
    </location>
    <ligand>
        <name>Fe cation</name>
        <dbReference type="ChEBI" id="CHEBI:24875"/>
    </ligand>
</feature>
<feature type="binding site" evidence="14">
    <location>
        <position position="118"/>
    </location>
    <ligand>
        <name>Fe cation</name>
        <dbReference type="ChEBI" id="CHEBI:24875"/>
    </ligand>
</feature>
<dbReference type="AlphaFoldDB" id="A0A7C4TGD1"/>
<accession>A0A7C4TGD1</accession>
<dbReference type="GO" id="GO:1900376">
    <property type="term" value="P:regulation of secondary metabolite biosynthetic process"/>
    <property type="evidence" value="ECO:0007669"/>
    <property type="project" value="TreeGrafter"/>
</dbReference>
<dbReference type="Pfam" id="PF01475">
    <property type="entry name" value="FUR"/>
    <property type="match status" value="1"/>
</dbReference>
<dbReference type="Gene3D" id="3.30.1490.190">
    <property type="match status" value="1"/>
</dbReference>
<evidence type="ECO:0000313" key="15">
    <source>
        <dbReference type="EMBL" id="HGV96781.1"/>
    </source>
</evidence>
<keyword evidence="8 13" id="KW-0862">Zinc</keyword>
<comment type="cofactor">
    <cofactor evidence="13">
        <name>Zn(2+)</name>
        <dbReference type="ChEBI" id="CHEBI:29105"/>
    </cofactor>
    <text evidence="13">Binds 1 zinc ion per subunit.</text>
</comment>
<keyword evidence="10" id="KW-0805">Transcription regulation</keyword>
<feature type="binding site" evidence="14">
    <location>
        <position position="135"/>
    </location>
    <ligand>
        <name>Fe cation</name>
        <dbReference type="ChEBI" id="CHEBI:24875"/>
    </ligand>
</feature>
<name>A0A7C4TGD1_UNCW3</name>
<evidence type="ECO:0000256" key="12">
    <source>
        <dbReference type="ARBA" id="ARBA00023163"/>
    </source>
</evidence>